<evidence type="ECO:0000313" key="2">
    <source>
        <dbReference type="EMBL" id="BAY59265.1"/>
    </source>
</evidence>
<dbReference type="EMBL" id="AP018204">
    <property type="protein sequence ID" value="BAY59265.1"/>
    <property type="molecule type" value="Genomic_DNA"/>
</dbReference>
<name>A0A1Z4JR76_LEPBY</name>
<feature type="domain" description="Phosphoadenosine phosphosulphate reductase" evidence="1">
    <location>
        <begin position="130"/>
        <end position="230"/>
    </location>
</feature>
<accession>A0A1Z4JR76</accession>
<gene>
    <name evidence="2" type="ORF">NIES2135_61420</name>
</gene>
<dbReference type="InterPro" id="IPR014729">
    <property type="entry name" value="Rossmann-like_a/b/a_fold"/>
</dbReference>
<dbReference type="Gene3D" id="3.40.50.620">
    <property type="entry name" value="HUPs"/>
    <property type="match status" value="1"/>
</dbReference>
<dbReference type="AlphaFoldDB" id="A0A1Z4JR76"/>
<organism evidence="2 3">
    <name type="scientific">Leptolyngbya boryana NIES-2135</name>
    <dbReference type="NCBI Taxonomy" id="1973484"/>
    <lineage>
        <taxon>Bacteria</taxon>
        <taxon>Bacillati</taxon>
        <taxon>Cyanobacteriota</taxon>
        <taxon>Cyanophyceae</taxon>
        <taxon>Leptolyngbyales</taxon>
        <taxon>Leptolyngbyaceae</taxon>
        <taxon>Leptolyngbya group</taxon>
        <taxon>Leptolyngbya</taxon>
    </lineage>
</organism>
<dbReference type="SUPFAM" id="SSF52402">
    <property type="entry name" value="Adenine nucleotide alpha hydrolases-like"/>
    <property type="match status" value="1"/>
</dbReference>
<geneLocation type="plasmid" evidence="2">
    <name>plasmid1</name>
</geneLocation>
<proteinExistence type="predicted"/>
<dbReference type="PANTHER" id="PTHR43196">
    <property type="entry name" value="SULFATE ADENYLYLTRANSFERASE SUBUNIT 2"/>
    <property type="match status" value="1"/>
</dbReference>
<evidence type="ECO:0000259" key="1">
    <source>
        <dbReference type="Pfam" id="PF01507"/>
    </source>
</evidence>
<keyword evidence="3" id="KW-1185">Reference proteome</keyword>
<reference evidence="2 3" key="1">
    <citation type="submission" date="2017-06" db="EMBL/GenBank/DDBJ databases">
        <title>Genome sequencing of cyanobaciteial culture collection at National Institute for Environmental Studies (NIES).</title>
        <authorList>
            <person name="Hirose Y."/>
            <person name="Shimura Y."/>
            <person name="Fujisawa T."/>
            <person name="Nakamura Y."/>
            <person name="Kawachi M."/>
        </authorList>
    </citation>
    <scope>NUCLEOTIDE SEQUENCE [LARGE SCALE GENOMIC DNA]</scope>
    <source>
        <strain evidence="2 3">NIES-2135</strain>
        <plasmid evidence="3">Plasmid Plasmid1 dna</plasmid>
    </source>
</reference>
<protein>
    <recommendedName>
        <fullName evidence="1">Phosphoadenosine phosphosulphate reductase domain-containing protein</fullName>
    </recommendedName>
</protein>
<evidence type="ECO:0000313" key="3">
    <source>
        <dbReference type="Proteomes" id="UP000217895"/>
    </source>
</evidence>
<dbReference type="InterPro" id="IPR050128">
    <property type="entry name" value="Sulfate_adenylyltrnsfr_sub2"/>
</dbReference>
<keyword evidence="2" id="KW-0614">Plasmid</keyword>
<dbReference type="GO" id="GO:0003824">
    <property type="term" value="F:catalytic activity"/>
    <property type="evidence" value="ECO:0007669"/>
    <property type="project" value="InterPro"/>
</dbReference>
<sequence>MLPDFQFYDTIIVTGSGGKDSLACLLYLFELGISKEKIEIWHHLIDGREGSCLMDWRCTEAYTRAIAEAFDVPIYYSWLEGGFEREMLRENTTKAPTWFETPDGLCRAGGTSPKLGTRLKFPQQGASLTVRWCSAYLKIDVCAIAINNQSRFSGRRTLVISGERAEESANRASYAEFEPDRTHANTRHVDRWRPVLHWRTEQVWNLIRRYRVSPHPAYRLGFGRVSCQFCIFGSDHQWATLWLIDPERVERLIAYEEQFGLTIHRSMSIRERIQRGTPYPLLNLLDIAAALDDRFIEPAIVPKGKWRLPAGANGETCGSP</sequence>
<dbReference type="Pfam" id="PF01507">
    <property type="entry name" value="PAPS_reduct"/>
    <property type="match status" value="1"/>
</dbReference>
<dbReference type="Proteomes" id="UP000217895">
    <property type="component" value="Plasmid Plasmid1 dna"/>
</dbReference>
<dbReference type="PANTHER" id="PTHR43196:SF2">
    <property type="entry name" value="PHOSPHOADENOSINE PHOSPHOSULFATE REDUCTASE"/>
    <property type="match status" value="1"/>
</dbReference>
<dbReference type="InterPro" id="IPR002500">
    <property type="entry name" value="PAPS_reduct_dom"/>
</dbReference>